<dbReference type="EMBL" id="VIWP01000005">
    <property type="protein sequence ID" value="TWF52059.1"/>
    <property type="molecule type" value="Genomic_DNA"/>
</dbReference>
<dbReference type="SUPFAM" id="SSF54427">
    <property type="entry name" value="NTF2-like"/>
    <property type="match status" value="1"/>
</dbReference>
<evidence type="ECO:0000313" key="1">
    <source>
        <dbReference type="EMBL" id="TWF52059.1"/>
    </source>
</evidence>
<dbReference type="OrthoDB" id="129343at2"/>
<sequence length="137" mass="14869">MTLAENKDVVRRFNQDVIQNGDAEVFAALMAGDFVNHAAPPSALKGPEGMWNTFQNILRPALSDLTVTIHDQVAEGDKVVTRKTISGVHTGTFMGIAATGRTVEIDVIDIIRVRDGQYVEHWGVNTLVAVLASLRQG</sequence>
<gene>
    <name evidence="1" type="ORF">FHW37_105158</name>
</gene>
<dbReference type="Pfam" id="PF07366">
    <property type="entry name" value="SnoaL"/>
    <property type="match status" value="1"/>
</dbReference>
<keyword evidence="2" id="KW-1185">Reference proteome</keyword>
<comment type="caution">
    <text evidence="1">The sequence shown here is derived from an EMBL/GenBank/DDBJ whole genome shotgun (WGS) entry which is preliminary data.</text>
</comment>
<organism evidence="1 2">
    <name type="scientific">Neorhizobium alkalisoli</name>
    <dbReference type="NCBI Taxonomy" id="528178"/>
    <lineage>
        <taxon>Bacteria</taxon>
        <taxon>Pseudomonadati</taxon>
        <taxon>Pseudomonadota</taxon>
        <taxon>Alphaproteobacteria</taxon>
        <taxon>Hyphomicrobiales</taxon>
        <taxon>Rhizobiaceae</taxon>
        <taxon>Rhizobium/Agrobacterium group</taxon>
        <taxon>Neorhizobium</taxon>
    </lineage>
</organism>
<name>A0A561QP04_9HYPH</name>
<dbReference type="GO" id="GO:0030638">
    <property type="term" value="P:polyketide metabolic process"/>
    <property type="evidence" value="ECO:0007669"/>
    <property type="project" value="InterPro"/>
</dbReference>
<dbReference type="Gene3D" id="3.10.450.50">
    <property type="match status" value="1"/>
</dbReference>
<reference evidence="1 2" key="1">
    <citation type="submission" date="2019-06" db="EMBL/GenBank/DDBJ databases">
        <title>Sorghum-associated microbial communities from plants grown in Nebraska, USA.</title>
        <authorList>
            <person name="Schachtman D."/>
        </authorList>
    </citation>
    <scope>NUCLEOTIDE SEQUENCE [LARGE SCALE GENOMIC DNA]</scope>
    <source>
        <strain evidence="1 2">1225</strain>
    </source>
</reference>
<dbReference type="InterPro" id="IPR032710">
    <property type="entry name" value="NTF2-like_dom_sf"/>
</dbReference>
<dbReference type="PANTHER" id="PTHR38436">
    <property type="entry name" value="POLYKETIDE CYCLASE SNOAL-LIKE DOMAIN"/>
    <property type="match status" value="1"/>
</dbReference>
<dbReference type="InterPro" id="IPR009959">
    <property type="entry name" value="Cyclase_SnoaL-like"/>
</dbReference>
<protein>
    <submittedName>
        <fullName evidence="1">SnoaL-like polyketide cyclase</fullName>
    </submittedName>
</protein>
<evidence type="ECO:0000313" key="2">
    <source>
        <dbReference type="Proteomes" id="UP000320653"/>
    </source>
</evidence>
<dbReference type="Proteomes" id="UP000320653">
    <property type="component" value="Unassembled WGS sequence"/>
</dbReference>
<dbReference type="PANTHER" id="PTHR38436:SF1">
    <property type="entry name" value="ESTER CYCLASE"/>
    <property type="match status" value="1"/>
</dbReference>
<dbReference type="RefSeq" id="WP_145639616.1">
    <property type="nucleotide sequence ID" value="NZ_VIWP01000005.1"/>
</dbReference>
<proteinExistence type="predicted"/>
<dbReference type="AlphaFoldDB" id="A0A561QP04"/>
<accession>A0A561QP04</accession>